<dbReference type="AlphaFoldDB" id="A0AA87ZSG4"/>
<evidence type="ECO:0000313" key="1">
    <source>
        <dbReference type="EMBL" id="GMN41658.1"/>
    </source>
</evidence>
<sequence length="106" mass="12064">MGAGAEEIERHEQGLRHAQDQNCRERGCTMYPFHFTVQRFKGSVKLKWAPKQPLLFPSLAVESEIADLRIDRSGLGLCFPHSDLIRAFSKLHHGVSHESVLFRNPP</sequence>
<accession>A0AA87ZSG4</accession>
<gene>
    <name evidence="1" type="ORF">TIFTF001_010878</name>
</gene>
<protein>
    <submittedName>
        <fullName evidence="1">Uncharacterized protein</fullName>
    </submittedName>
</protein>
<proteinExistence type="predicted"/>
<keyword evidence="2" id="KW-1185">Reference proteome</keyword>
<organism evidence="1 2">
    <name type="scientific">Ficus carica</name>
    <name type="common">Common fig</name>
    <dbReference type="NCBI Taxonomy" id="3494"/>
    <lineage>
        <taxon>Eukaryota</taxon>
        <taxon>Viridiplantae</taxon>
        <taxon>Streptophyta</taxon>
        <taxon>Embryophyta</taxon>
        <taxon>Tracheophyta</taxon>
        <taxon>Spermatophyta</taxon>
        <taxon>Magnoliopsida</taxon>
        <taxon>eudicotyledons</taxon>
        <taxon>Gunneridae</taxon>
        <taxon>Pentapetalae</taxon>
        <taxon>rosids</taxon>
        <taxon>fabids</taxon>
        <taxon>Rosales</taxon>
        <taxon>Moraceae</taxon>
        <taxon>Ficeae</taxon>
        <taxon>Ficus</taxon>
    </lineage>
</organism>
<dbReference type="EMBL" id="BTGU01000013">
    <property type="protein sequence ID" value="GMN41658.1"/>
    <property type="molecule type" value="Genomic_DNA"/>
</dbReference>
<comment type="caution">
    <text evidence="1">The sequence shown here is derived from an EMBL/GenBank/DDBJ whole genome shotgun (WGS) entry which is preliminary data.</text>
</comment>
<evidence type="ECO:0000313" key="2">
    <source>
        <dbReference type="Proteomes" id="UP001187192"/>
    </source>
</evidence>
<name>A0AA87ZSG4_FICCA</name>
<reference evidence="1" key="1">
    <citation type="submission" date="2023-07" db="EMBL/GenBank/DDBJ databases">
        <title>draft genome sequence of fig (Ficus carica).</title>
        <authorList>
            <person name="Takahashi T."/>
            <person name="Nishimura K."/>
        </authorList>
    </citation>
    <scope>NUCLEOTIDE SEQUENCE</scope>
</reference>
<dbReference type="Proteomes" id="UP001187192">
    <property type="component" value="Unassembled WGS sequence"/>
</dbReference>